<keyword evidence="5 7" id="KW-1133">Transmembrane helix</keyword>
<keyword evidence="6 7" id="KW-0472">Membrane</keyword>
<keyword evidence="10" id="KW-1185">Reference proteome</keyword>
<dbReference type="PANTHER" id="PTHR43744:SF8">
    <property type="entry name" value="SN-GLYCEROL-3-PHOSPHATE TRANSPORT SYSTEM PERMEASE PROTEIN UGPE"/>
    <property type="match status" value="1"/>
</dbReference>
<dbReference type="AlphaFoldDB" id="A0A9W5Y899"/>
<sequence>MKTKKNISLYITIIIIAIIWLIPLYVIFLTPFKTSGELFSNILGLPKSFSFANLTRVWEEIDVLHYMKNSVIITFVSIVITVLLSSLAAFAISRSKWKITKATYFLFVLGLMIPTQVGMVPLFLTVKSLNLYNNYFGLILSYIAMSTPISIFIFVGFFSSLPNSILEAAYIDGCKEMQIYSKIVMPLSKAAVSTTVIYNSVLIWNDFTYPLLFTRGDSIKPLPLAIYSMKGEYMSDYPAVFAGIVIATIPILVIYIILQKQFIQGMTAGAVKG</sequence>
<dbReference type="PROSITE" id="PS50928">
    <property type="entry name" value="ABC_TM1"/>
    <property type="match status" value="1"/>
</dbReference>
<dbReference type="GO" id="GO:0055085">
    <property type="term" value="P:transmembrane transport"/>
    <property type="evidence" value="ECO:0007669"/>
    <property type="project" value="InterPro"/>
</dbReference>
<evidence type="ECO:0000256" key="4">
    <source>
        <dbReference type="ARBA" id="ARBA00022692"/>
    </source>
</evidence>
<dbReference type="InterPro" id="IPR000515">
    <property type="entry name" value="MetI-like"/>
</dbReference>
<evidence type="ECO:0000256" key="2">
    <source>
        <dbReference type="ARBA" id="ARBA00022448"/>
    </source>
</evidence>
<feature type="domain" description="ABC transmembrane type-1" evidence="8">
    <location>
        <begin position="67"/>
        <end position="258"/>
    </location>
</feature>
<feature type="transmembrane region" description="Helical" evidence="7">
    <location>
        <begin position="237"/>
        <end position="258"/>
    </location>
</feature>
<evidence type="ECO:0000256" key="7">
    <source>
        <dbReference type="RuleBase" id="RU363032"/>
    </source>
</evidence>
<accession>A0A9W5Y899</accession>
<feature type="transmembrane region" description="Helical" evidence="7">
    <location>
        <begin position="179"/>
        <end position="204"/>
    </location>
</feature>
<evidence type="ECO:0000256" key="5">
    <source>
        <dbReference type="ARBA" id="ARBA00022989"/>
    </source>
</evidence>
<name>A0A9W5Y899_9FIRM</name>
<keyword evidence="4 7" id="KW-0812">Transmembrane</keyword>
<dbReference type="SUPFAM" id="SSF161098">
    <property type="entry name" value="MetI-like"/>
    <property type="match status" value="1"/>
</dbReference>
<dbReference type="CDD" id="cd06261">
    <property type="entry name" value="TM_PBP2"/>
    <property type="match status" value="1"/>
</dbReference>
<feature type="transmembrane region" description="Helical" evidence="7">
    <location>
        <begin position="7"/>
        <end position="28"/>
    </location>
</feature>
<feature type="transmembrane region" description="Helical" evidence="7">
    <location>
        <begin position="104"/>
        <end position="124"/>
    </location>
</feature>
<proteinExistence type="inferred from homology"/>
<keyword evidence="2 7" id="KW-0813">Transport</keyword>
<comment type="caution">
    <text evidence="9">The sequence shown here is derived from an EMBL/GenBank/DDBJ whole genome shotgun (WGS) entry which is preliminary data.</text>
</comment>
<protein>
    <submittedName>
        <fullName evidence="9">Sugar ABC transporter permease</fullName>
    </submittedName>
</protein>
<feature type="transmembrane region" description="Helical" evidence="7">
    <location>
        <begin position="71"/>
        <end position="92"/>
    </location>
</feature>
<dbReference type="Proteomes" id="UP001144256">
    <property type="component" value="Unassembled WGS sequence"/>
</dbReference>
<dbReference type="Pfam" id="PF00528">
    <property type="entry name" value="BPD_transp_1"/>
    <property type="match status" value="1"/>
</dbReference>
<comment type="similarity">
    <text evidence="7">Belongs to the binding-protein-dependent transport system permease family.</text>
</comment>
<organism evidence="9 10">
    <name type="scientific">Vallitalea longa</name>
    <dbReference type="NCBI Taxonomy" id="2936439"/>
    <lineage>
        <taxon>Bacteria</taxon>
        <taxon>Bacillati</taxon>
        <taxon>Bacillota</taxon>
        <taxon>Clostridia</taxon>
        <taxon>Lachnospirales</taxon>
        <taxon>Vallitaleaceae</taxon>
        <taxon>Vallitalea</taxon>
    </lineage>
</organism>
<dbReference type="RefSeq" id="WP_281812448.1">
    <property type="nucleotide sequence ID" value="NZ_BRLB01000001.1"/>
</dbReference>
<evidence type="ECO:0000313" key="10">
    <source>
        <dbReference type="Proteomes" id="UP001144256"/>
    </source>
</evidence>
<keyword evidence="3" id="KW-1003">Cell membrane</keyword>
<dbReference type="GO" id="GO:0005886">
    <property type="term" value="C:plasma membrane"/>
    <property type="evidence" value="ECO:0007669"/>
    <property type="project" value="UniProtKB-SubCell"/>
</dbReference>
<evidence type="ECO:0000259" key="8">
    <source>
        <dbReference type="PROSITE" id="PS50928"/>
    </source>
</evidence>
<evidence type="ECO:0000256" key="6">
    <source>
        <dbReference type="ARBA" id="ARBA00023136"/>
    </source>
</evidence>
<reference evidence="9" key="1">
    <citation type="submission" date="2022-06" db="EMBL/GenBank/DDBJ databases">
        <title>Vallitalea longa sp. nov., an anaerobic bacterium isolated from marine sediment.</title>
        <authorList>
            <person name="Hirano S."/>
            <person name="Terahara T."/>
            <person name="Mori K."/>
            <person name="Hamada M."/>
            <person name="Matsumoto R."/>
            <person name="Kobayashi T."/>
        </authorList>
    </citation>
    <scope>NUCLEOTIDE SEQUENCE</scope>
    <source>
        <strain evidence="9">SH18-1</strain>
    </source>
</reference>
<dbReference type="InterPro" id="IPR035906">
    <property type="entry name" value="MetI-like_sf"/>
</dbReference>
<dbReference type="Gene3D" id="1.10.3720.10">
    <property type="entry name" value="MetI-like"/>
    <property type="match status" value="1"/>
</dbReference>
<evidence type="ECO:0000256" key="1">
    <source>
        <dbReference type="ARBA" id="ARBA00004651"/>
    </source>
</evidence>
<evidence type="ECO:0000313" key="9">
    <source>
        <dbReference type="EMBL" id="GKX28304.1"/>
    </source>
</evidence>
<gene>
    <name evidence="9" type="ORF">SH1V18_07840</name>
</gene>
<feature type="transmembrane region" description="Helical" evidence="7">
    <location>
        <begin position="136"/>
        <end position="158"/>
    </location>
</feature>
<evidence type="ECO:0000256" key="3">
    <source>
        <dbReference type="ARBA" id="ARBA00022475"/>
    </source>
</evidence>
<comment type="subcellular location">
    <subcellularLocation>
        <location evidence="1 7">Cell membrane</location>
        <topology evidence="1 7">Multi-pass membrane protein</topology>
    </subcellularLocation>
</comment>
<dbReference type="EMBL" id="BRLB01000001">
    <property type="protein sequence ID" value="GKX28304.1"/>
    <property type="molecule type" value="Genomic_DNA"/>
</dbReference>
<dbReference type="PANTHER" id="PTHR43744">
    <property type="entry name" value="ABC TRANSPORTER PERMEASE PROTEIN MG189-RELATED-RELATED"/>
    <property type="match status" value="1"/>
</dbReference>